<keyword evidence="2 5" id="KW-0812">Transmembrane</keyword>
<feature type="transmembrane region" description="Helical" evidence="5">
    <location>
        <begin position="224"/>
        <end position="241"/>
    </location>
</feature>
<feature type="transmembrane region" description="Helical" evidence="5">
    <location>
        <begin position="21"/>
        <end position="39"/>
    </location>
</feature>
<keyword evidence="4 5" id="KW-0472">Membrane</keyword>
<protein>
    <submittedName>
        <fullName evidence="7">ABC transporter permease</fullName>
    </submittedName>
</protein>
<dbReference type="GO" id="GO:0140359">
    <property type="term" value="F:ABC-type transporter activity"/>
    <property type="evidence" value="ECO:0007669"/>
    <property type="project" value="InterPro"/>
</dbReference>
<feature type="transmembrane region" description="Helical" evidence="5">
    <location>
        <begin position="99"/>
        <end position="124"/>
    </location>
</feature>
<dbReference type="RefSeq" id="WP_054403782.1">
    <property type="nucleotide sequence ID" value="NZ_LIUT01000002.1"/>
</dbReference>
<comment type="caution">
    <text evidence="7">The sequence shown here is derived from an EMBL/GenBank/DDBJ whole genome shotgun (WGS) entry which is preliminary data.</text>
</comment>
<dbReference type="PANTHER" id="PTHR43229">
    <property type="entry name" value="NODULATION PROTEIN J"/>
    <property type="match status" value="1"/>
</dbReference>
<dbReference type="PANTHER" id="PTHR43229:SF6">
    <property type="entry name" value="ABC-TYPE MULTIDRUG TRANSPORT SYSTEM, PERMEASE COMPONENT"/>
    <property type="match status" value="1"/>
</dbReference>
<dbReference type="Proteomes" id="UP000036932">
    <property type="component" value="Unassembled WGS sequence"/>
</dbReference>
<dbReference type="PATRIC" id="fig|1705565.3.peg.345"/>
<feature type="domain" description="ABC-2 type transporter transmembrane" evidence="6">
    <location>
        <begin position="12"/>
        <end position="208"/>
    </location>
</feature>
<proteinExistence type="predicted"/>
<dbReference type="Pfam" id="PF01061">
    <property type="entry name" value="ABC2_membrane"/>
    <property type="match status" value="1"/>
</dbReference>
<feature type="transmembrane region" description="Helical" evidence="5">
    <location>
        <begin position="136"/>
        <end position="157"/>
    </location>
</feature>
<dbReference type="PIRSF" id="PIRSF006648">
    <property type="entry name" value="DrrB"/>
    <property type="match status" value="1"/>
</dbReference>
<dbReference type="AlphaFoldDB" id="A0A0M1NZR8"/>
<accession>A0A0M1NZR8</accession>
<feature type="transmembrane region" description="Helical" evidence="5">
    <location>
        <begin position="59"/>
        <end position="79"/>
    </location>
</feature>
<dbReference type="GO" id="GO:0043190">
    <property type="term" value="C:ATP-binding cassette (ABC) transporter complex"/>
    <property type="evidence" value="ECO:0007669"/>
    <property type="project" value="InterPro"/>
</dbReference>
<evidence type="ECO:0000256" key="1">
    <source>
        <dbReference type="ARBA" id="ARBA00004141"/>
    </source>
</evidence>
<reference evidence="8" key="1">
    <citation type="submission" date="2015-08" db="EMBL/GenBank/DDBJ databases">
        <title>Genome sequencing project for genomic taxonomy and phylogenomics of Bacillus-like bacteria.</title>
        <authorList>
            <person name="Liu B."/>
            <person name="Wang J."/>
            <person name="Zhu Y."/>
            <person name="Liu G."/>
            <person name="Chen Q."/>
            <person name="Chen Z."/>
            <person name="Lan J."/>
            <person name="Che J."/>
            <person name="Ge C."/>
            <person name="Shi H."/>
            <person name="Pan Z."/>
            <person name="Liu X."/>
        </authorList>
    </citation>
    <scope>NUCLEOTIDE SEQUENCE [LARGE SCALE GENOMIC DNA]</scope>
    <source>
        <strain evidence="8">FJAT-22460</strain>
    </source>
</reference>
<dbReference type="InterPro" id="IPR051784">
    <property type="entry name" value="Nod_factor_ABC_transporter"/>
</dbReference>
<dbReference type="InterPro" id="IPR013525">
    <property type="entry name" value="ABC2_TM"/>
</dbReference>
<name>A0A0M1NZR8_9BACL</name>
<evidence type="ECO:0000313" key="7">
    <source>
        <dbReference type="EMBL" id="KOR87637.1"/>
    </source>
</evidence>
<organism evidence="7 8">
    <name type="scientific">Paenibacillus solani</name>
    <dbReference type="NCBI Taxonomy" id="1705565"/>
    <lineage>
        <taxon>Bacteria</taxon>
        <taxon>Bacillati</taxon>
        <taxon>Bacillota</taxon>
        <taxon>Bacilli</taxon>
        <taxon>Bacillales</taxon>
        <taxon>Paenibacillaceae</taxon>
        <taxon>Paenibacillus</taxon>
    </lineage>
</organism>
<evidence type="ECO:0000256" key="2">
    <source>
        <dbReference type="ARBA" id="ARBA00022692"/>
    </source>
</evidence>
<evidence type="ECO:0000256" key="3">
    <source>
        <dbReference type="ARBA" id="ARBA00022989"/>
    </source>
</evidence>
<evidence type="ECO:0000256" key="5">
    <source>
        <dbReference type="SAM" id="Phobius"/>
    </source>
</evidence>
<evidence type="ECO:0000313" key="8">
    <source>
        <dbReference type="Proteomes" id="UP000036932"/>
    </source>
</evidence>
<dbReference type="EMBL" id="LIUT01000002">
    <property type="protein sequence ID" value="KOR87637.1"/>
    <property type="molecule type" value="Genomic_DNA"/>
</dbReference>
<dbReference type="InterPro" id="IPR000412">
    <property type="entry name" value="ABC_2_transport"/>
</dbReference>
<evidence type="ECO:0000259" key="6">
    <source>
        <dbReference type="Pfam" id="PF01061"/>
    </source>
</evidence>
<gene>
    <name evidence="7" type="ORF">AM231_17210</name>
</gene>
<dbReference type="OrthoDB" id="63188at2"/>
<evidence type="ECO:0000256" key="4">
    <source>
        <dbReference type="ARBA" id="ARBA00023136"/>
    </source>
</evidence>
<comment type="subcellular location">
    <subcellularLocation>
        <location evidence="1">Membrane</location>
        <topology evidence="1">Multi-pass membrane protein</topology>
    </subcellularLocation>
</comment>
<feature type="transmembrane region" description="Helical" evidence="5">
    <location>
        <begin position="169"/>
        <end position="187"/>
    </location>
</feature>
<keyword evidence="3 5" id="KW-1133">Transmembrane helix</keyword>
<keyword evidence="8" id="KW-1185">Reference proteome</keyword>
<sequence>MTTWKLITLQCKMELLRMVRNPYYIFWSLAMPILFYFIFTRVVNTGADDAGQWQAHYLMSMASFSVMGTAIMSLGIRLVQERVQGWAVYMRVTPLPGSVYFFGKMFVQTVMHLLCIIVIFVAGYLINGVSLTIGQWLLSGLWILIASVPFLAIGTLIGSMKRVDTASGVSNGIYLGLAITGGMWFPIEAMPSIMQTIGKWMPSYHFGGGAWSIVRGEAPGLNNFLVLAGYLAVFMILSTYIRKKQQAD</sequence>